<organism evidence="1 2">
    <name type="scientific">Rhodococcus phage REQ2</name>
    <dbReference type="NCBI Taxonomy" id="1109713"/>
    <lineage>
        <taxon>Viruses</taxon>
        <taxon>Duplodnaviria</taxon>
        <taxon>Heunggongvirae</taxon>
        <taxon>Uroviricota</taxon>
        <taxon>Caudoviricetes</taxon>
        <taxon>Caudoviricetes incertae sedis</taxon>
        <taxon>Melbournevirus</taxon>
        <taxon>Melbournevirus REQ2</taxon>
    </lineage>
</organism>
<accession>G9FH20</accession>
<dbReference type="Proteomes" id="UP000005427">
    <property type="component" value="Segment"/>
</dbReference>
<evidence type="ECO:0000313" key="1">
    <source>
        <dbReference type="EMBL" id="AEV51931.1"/>
    </source>
</evidence>
<dbReference type="GeneID" id="11541323"/>
<dbReference type="KEGG" id="vg:11541323"/>
<name>G9FH20_9CAUD</name>
<sequence>MTDRSPIVGYIIALPPLLGTRERARNLAQAIPANPGEVTVDCRGLIAATDSAADELVHQLTYWTRATKVWVRLADDEFFRQILDSADKRGVRDKLWITGRPDEGRKL</sequence>
<keyword evidence="2" id="KW-1185">Reference proteome</keyword>
<reference evidence="1 2" key="1">
    <citation type="submission" date="2011-06" db="EMBL/GenBank/DDBJ databases">
        <title>Two lysogenic phages can combine to generate a single lytic phage.</title>
        <authorList>
            <person name="Petrovski S."/>
        </authorList>
    </citation>
    <scope>NUCLEOTIDE SEQUENCE [LARGE SCALE GENOMIC DNA]</scope>
</reference>
<dbReference type="RefSeq" id="YP_005087121.1">
    <property type="nucleotide sequence ID" value="NC_016652.1"/>
</dbReference>
<dbReference type="EMBL" id="JN116823">
    <property type="protein sequence ID" value="AEV51931.1"/>
    <property type="molecule type" value="Genomic_DNA"/>
</dbReference>
<evidence type="ECO:0000313" key="2">
    <source>
        <dbReference type="Proteomes" id="UP000005427"/>
    </source>
</evidence>
<protein>
    <submittedName>
        <fullName evidence="1">Uncharacterized protein</fullName>
    </submittedName>
</protein>
<proteinExistence type="predicted"/>